<feature type="transmembrane region" description="Helical" evidence="8">
    <location>
        <begin position="307"/>
        <end position="332"/>
    </location>
</feature>
<organism evidence="10 11">
    <name type="scientific">Pseudooceanicola albus</name>
    <dbReference type="NCBI Taxonomy" id="2692189"/>
    <lineage>
        <taxon>Bacteria</taxon>
        <taxon>Pseudomonadati</taxon>
        <taxon>Pseudomonadota</taxon>
        <taxon>Alphaproteobacteria</taxon>
        <taxon>Rhodobacterales</taxon>
        <taxon>Paracoccaceae</taxon>
        <taxon>Pseudooceanicola</taxon>
    </lineage>
</organism>
<dbReference type="CDD" id="cd06261">
    <property type="entry name" value="TM_PBP2"/>
    <property type="match status" value="2"/>
</dbReference>
<proteinExistence type="inferred from homology"/>
<name>A0A6L7G1H6_9RHOB</name>
<dbReference type="GO" id="GO:0055085">
    <property type="term" value="P:transmembrane transport"/>
    <property type="evidence" value="ECO:0007669"/>
    <property type="project" value="InterPro"/>
</dbReference>
<keyword evidence="5 8" id="KW-0812">Transmembrane</keyword>
<protein>
    <submittedName>
        <fullName evidence="10">ABC transporter permease subunit</fullName>
    </submittedName>
</protein>
<reference evidence="10 11" key="1">
    <citation type="submission" date="2019-12" db="EMBL/GenBank/DDBJ databases">
        <authorList>
            <person name="Li M."/>
        </authorList>
    </citation>
    <scope>NUCLEOTIDE SEQUENCE [LARGE SCALE GENOMIC DNA]</scope>
    <source>
        <strain evidence="10 11">GBMRC 2024</strain>
    </source>
</reference>
<feature type="transmembrane region" description="Helical" evidence="8">
    <location>
        <begin position="366"/>
        <end position="386"/>
    </location>
</feature>
<feature type="transmembrane region" description="Helical" evidence="8">
    <location>
        <begin position="481"/>
        <end position="502"/>
    </location>
</feature>
<dbReference type="InterPro" id="IPR035906">
    <property type="entry name" value="MetI-like_sf"/>
</dbReference>
<dbReference type="PROSITE" id="PS50928">
    <property type="entry name" value="ABC_TM1"/>
    <property type="match status" value="2"/>
</dbReference>
<evidence type="ECO:0000256" key="8">
    <source>
        <dbReference type="RuleBase" id="RU363032"/>
    </source>
</evidence>
<dbReference type="AlphaFoldDB" id="A0A6L7G1H6"/>
<evidence type="ECO:0000256" key="1">
    <source>
        <dbReference type="ARBA" id="ARBA00004429"/>
    </source>
</evidence>
<evidence type="ECO:0000256" key="4">
    <source>
        <dbReference type="ARBA" id="ARBA00022519"/>
    </source>
</evidence>
<feature type="transmembrane region" description="Helical" evidence="8">
    <location>
        <begin position="198"/>
        <end position="219"/>
    </location>
</feature>
<dbReference type="PANTHER" id="PTHR43357">
    <property type="entry name" value="INNER MEMBRANE ABC TRANSPORTER PERMEASE PROTEIN YDCV"/>
    <property type="match status" value="1"/>
</dbReference>
<dbReference type="SUPFAM" id="SSF161098">
    <property type="entry name" value="MetI-like"/>
    <property type="match status" value="2"/>
</dbReference>
<comment type="caution">
    <text evidence="10">The sequence shown here is derived from an EMBL/GenBank/DDBJ whole genome shotgun (WGS) entry which is preliminary data.</text>
</comment>
<keyword evidence="11" id="KW-1185">Reference proteome</keyword>
<feature type="transmembrane region" description="Helical" evidence="8">
    <location>
        <begin position="100"/>
        <end position="121"/>
    </location>
</feature>
<comment type="similarity">
    <text evidence="8">Belongs to the binding-protein-dependent transport system permease family.</text>
</comment>
<feature type="domain" description="ABC transmembrane type-1" evidence="9">
    <location>
        <begin position="360"/>
        <end position="553"/>
    </location>
</feature>
<dbReference type="Proteomes" id="UP000477911">
    <property type="component" value="Unassembled WGS sequence"/>
</dbReference>
<evidence type="ECO:0000256" key="3">
    <source>
        <dbReference type="ARBA" id="ARBA00022475"/>
    </source>
</evidence>
<feature type="transmembrane region" description="Helical" evidence="8">
    <location>
        <begin position="428"/>
        <end position="449"/>
    </location>
</feature>
<sequence length="569" mass="60189">MSPMRSVMTRGSRSEGRLLSLLMVPVILVTLAPVARLLVEGISGETGFSASHLVPVLTAEATRIALAHSLVTAGLGTVISCLLGGAFAFLVALTDLRAKAALVFCLMIPMMIPPQITALAWTQVTGPSSVLLKTLGIAPPLGAPQPLYSPLGIALLLGIQHTSIVFLTLRAGLRAIPPEAVEAARAAGARGFRLWRQVVLPLSLPSLAAGTAMAFVTALGNFGIPAMLGIPARYSTLPTLIYQRLSGMGPSVLPEISVLALLIGAVALLGVIAHRLFLRRRAYGLIGLANRPLEISLGRARPLVETLLWGVILLILVLPLLALLATSLVPAYGVPLTLQTLTLEGWREALFHQPVTARAFANSFRLAGGAALVLMAVCLPLGWLMLRRPTRLTRCFDLLVDLPYALPGVVLAIACILLFLNLPFTERTLYGTAWIIFIAYLARFFPIMLRPVQAALAQLDPAMEEAAQSSGAALSRRLRTILLPLIAPAAAAGGILVFLTAFNELTVSALLWSSGTETLGVVIFNLDDSGETVMASAVSVSVVLVVVVLMGLIQLGARHLPKGVVPWQS</sequence>
<feature type="transmembrane region" description="Helical" evidence="8">
    <location>
        <begin position="256"/>
        <end position="278"/>
    </location>
</feature>
<evidence type="ECO:0000313" key="10">
    <source>
        <dbReference type="EMBL" id="MXN17358.1"/>
    </source>
</evidence>
<dbReference type="GO" id="GO:0005886">
    <property type="term" value="C:plasma membrane"/>
    <property type="evidence" value="ECO:0007669"/>
    <property type="project" value="UniProtKB-SubCell"/>
</dbReference>
<dbReference type="Gene3D" id="1.10.3720.10">
    <property type="entry name" value="MetI-like"/>
    <property type="match status" value="2"/>
</dbReference>
<dbReference type="InterPro" id="IPR000515">
    <property type="entry name" value="MetI-like"/>
</dbReference>
<feature type="transmembrane region" description="Helical" evidence="8">
    <location>
        <begin position="533"/>
        <end position="553"/>
    </location>
</feature>
<accession>A0A6L7G1H6</accession>
<evidence type="ECO:0000256" key="5">
    <source>
        <dbReference type="ARBA" id="ARBA00022692"/>
    </source>
</evidence>
<gene>
    <name evidence="10" type="ORF">GR170_05895</name>
</gene>
<keyword evidence="2 8" id="KW-0813">Transport</keyword>
<feature type="transmembrane region" description="Helical" evidence="8">
    <location>
        <begin position="65"/>
        <end position="93"/>
    </location>
</feature>
<feature type="transmembrane region" description="Helical" evidence="8">
    <location>
        <begin position="147"/>
        <end position="169"/>
    </location>
</feature>
<evidence type="ECO:0000313" key="11">
    <source>
        <dbReference type="Proteomes" id="UP000477911"/>
    </source>
</evidence>
<evidence type="ECO:0000259" key="9">
    <source>
        <dbReference type="PROSITE" id="PS50928"/>
    </source>
</evidence>
<keyword evidence="6 8" id="KW-1133">Transmembrane helix</keyword>
<evidence type="ECO:0000256" key="6">
    <source>
        <dbReference type="ARBA" id="ARBA00022989"/>
    </source>
</evidence>
<dbReference type="PANTHER" id="PTHR43357:SF3">
    <property type="entry name" value="FE(3+)-TRANSPORT SYSTEM PERMEASE PROTEIN FBPB 2"/>
    <property type="match status" value="1"/>
</dbReference>
<keyword evidence="7 8" id="KW-0472">Membrane</keyword>
<evidence type="ECO:0000256" key="2">
    <source>
        <dbReference type="ARBA" id="ARBA00022448"/>
    </source>
</evidence>
<keyword evidence="3" id="KW-1003">Cell membrane</keyword>
<dbReference type="EMBL" id="WUMU01000004">
    <property type="protein sequence ID" value="MXN17358.1"/>
    <property type="molecule type" value="Genomic_DNA"/>
</dbReference>
<keyword evidence="4" id="KW-0997">Cell inner membrane</keyword>
<dbReference type="Pfam" id="PF00528">
    <property type="entry name" value="BPD_transp_1"/>
    <property type="match status" value="2"/>
</dbReference>
<comment type="subcellular location">
    <subcellularLocation>
        <location evidence="1">Cell inner membrane</location>
        <topology evidence="1">Multi-pass membrane protein</topology>
    </subcellularLocation>
    <subcellularLocation>
        <location evidence="8">Cell membrane</location>
        <topology evidence="8">Multi-pass membrane protein</topology>
    </subcellularLocation>
</comment>
<evidence type="ECO:0000256" key="7">
    <source>
        <dbReference type="ARBA" id="ARBA00023136"/>
    </source>
</evidence>
<feature type="transmembrane region" description="Helical" evidence="8">
    <location>
        <begin position="398"/>
        <end position="422"/>
    </location>
</feature>
<feature type="domain" description="ABC transmembrane type-1" evidence="9">
    <location>
        <begin position="66"/>
        <end position="274"/>
    </location>
</feature>